<dbReference type="OrthoDB" id="3396763at2"/>
<dbReference type="EMBL" id="LT607413">
    <property type="protein sequence ID" value="SCE79704.1"/>
    <property type="molecule type" value="Genomic_DNA"/>
</dbReference>
<name>A0A1C4V6V8_MICEC</name>
<evidence type="ECO:0000313" key="1">
    <source>
        <dbReference type="EMBL" id="SCE79704.1"/>
    </source>
</evidence>
<sequence length="226" mass="23492">MADDIPRVFADAIAADPTRPLLTWYDDATGERTELSGATLANWVAKTANLLVDDVAAGPGSIAGVLLPPHWQTAAVLLGCWSAGLAVSEKPGPVDVLFAAADRVPEADAWSAGERYALALAPFALPLREVPAGFADYVVEVRVHGDHFSPYPGGGADLVARAAERAGELGLAAGDRVLVDAARHPDPLDWLLAPLSAGASVVLCGNLDPARVESRTASEKVTRSLT</sequence>
<dbReference type="InterPro" id="IPR042099">
    <property type="entry name" value="ANL_N_sf"/>
</dbReference>
<dbReference type="Proteomes" id="UP000198253">
    <property type="component" value="Chromosome I"/>
</dbReference>
<accession>A0A1C4V6V8</accession>
<keyword evidence="2" id="KW-1185">Reference proteome</keyword>
<gene>
    <name evidence="1" type="ORF">GA0070618_1003</name>
</gene>
<dbReference type="RefSeq" id="WP_088980580.1">
    <property type="nucleotide sequence ID" value="NZ_LT607413.1"/>
</dbReference>
<reference evidence="2" key="1">
    <citation type="submission" date="2016-06" db="EMBL/GenBank/DDBJ databases">
        <authorList>
            <person name="Varghese N."/>
            <person name="Submissions Spin"/>
        </authorList>
    </citation>
    <scope>NUCLEOTIDE SEQUENCE [LARGE SCALE GENOMIC DNA]</scope>
    <source>
        <strain evidence="2">DSM 43816</strain>
    </source>
</reference>
<dbReference type="SUPFAM" id="SSF56801">
    <property type="entry name" value="Acetyl-CoA synthetase-like"/>
    <property type="match status" value="1"/>
</dbReference>
<dbReference type="InterPro" id="IPR017523">
    <property type="entry name" value="Rv3268"/>
</dbReference>
<protein>
    <submittedName>
        <fullName evidence="1">TIGR03089 family protein</fullName>
    </submittedName>
</protein>
<proteinExistence type="predicted"/>
<dbReference type="Gene3D" id="3.40.50.12780">
    <property type="entry name" value="N-terminal domain of ligase-like"/>
    <property type="match status" value="1"/>
</dbReference>
<dbReference type="NCBIfam" id="TIGR03089">
    <property type="entry name" value="TIGR03089 family protein"/>
    <property type="match status" value="1"/>
</dbReference>
<dbReference type="InParanoid" id="A0A1C4V6V8"/>
<evidence type="ECO:0000313" key="2">
    <source>
        <dbReference type="Proteomes" id="UP000198253"/>
    </source>
</evidence>
<organism evidence="1 2">
    <name type="scientific">Micromonospora echinospora</name>
    <name type="common">Micromonospora purpurea</name>
    <dbReference type="NCBI Taxonomy" id="1877"/>
    <lineage>
        <taxon>Bacteria</taxon>
        <taxon>Bacillati</taxon>
        <taxon>Actinomycetota</taxon>
        <taxon>Actinomycetes</taxon>
        <taxon>Micromonosporales</taxon>
        <taxon>Micromonosporaceae</taxon>
        <taxon>Micromonospora</taxon>
    </lineage>
</organism>
<dbReference type="AlphaFoldDB" id="A0A1C4V6V8"/>